<evidence type="ECO:0000256" key="1">
    <source>
        <dbReference type="SAM" id="MobiDB-lite"/>
    </source>
</evidence>
<dbReference type="Proteomes" id="UP000500857">
    <property type="component" value="Chromosome"/>
</dbReference>
<gene>
    <name evidence="2" type="ORF">HCG48_08340</name>
</gene>
<dbReference type="AlphaFoldDB" id="A0A6H1TWK3"/>
<sequence>MQELKHITAWVKEQYAESYLLTWLLSQPGLWWCDGEIYEAALLKDGDRLKALIQKHEQSELLTGITEKLARDESWDALASSLTRIFEVYQEELTKLQDARRKREILQRRQGGNHKNSGDGWSREVSKPLPQPHADPLTGIDG</sequence>
<reference evidence="2 3" key="1">
    <citation type="submission" date="2020-04" db="EMBL/GenBank/DDBJ databases">
        <authorList>
            <person name="Basu S."/>
            <person name="Maruthanayagam V."/>
            <person name="Chakraborty S."/>
            <person name="Pramanik A."/>
            <person name="Mukherjee J."/>
            <person name="Brink B."/>
        </authorList>
    </citation>
    <scope>NUCLEOTIDE SEQUENCE [LARGE SCALE GENOMIC DNA]</scope>
    <source>
        <strain evidence="2 3">AP17</strain>
    </source>
</reference>
<evidence type="ECO:0000313" key="3">
    <source>
        <dbReference type="Proteomes" id="UP000500857"/>
    </source>
</evidence>
<dbReference type="EMBL" id="CP051167">
    <property type="protein sequence ID" value="QIZ70586.1"/>
    <property type="molecule type" value="Genomic_DNA"/>
</dbReference>
<keyword evidence="3" id="KW-1185">Reference proteome</keyword>
<accession>A0A6H1TWK3</accession>
<dbReference type="KEGG" id="oxy:HCG48_08340"/>
<dbReference type="RefSeq" id="WP_168568741.1">
    <property type="nucleotide sequence ID" value="NZ_CP051167.1"/>
</dbReference>
<protein>
    <submittedName>
        <fullName evidence="2">Uncharacterized protein</fullName>
    </submittedName>
</protein>
<feature type="region of interest" description="Disordered" evidence="1">
    <location>
        <begin position="104"/>
        <end position="142"/>
    </location>
</feature>
<name>A0A6H1TWK3_9CYAN</name>
<evidence type="ECO:0000313" key="2">
    <source>
        <dbReference type="EMBL" id="QIZ70586.1"/>
    </source>
</evidence>
<organism evidence="2 3">
    <name type="scientific">Oxynema aestuarii AP17</name>
    <dbReference type="NCBI Taxonomy" id="2064643"/>
    <lineage>
        <taxon>Bacteria</taxon>
        <taxon>Bacillati</taxon>
        <taxon>Cyanobacteriota</taxon>
        <taxon>Cyanophyceae</taxon>
        <taxon>Oscillatoriophycideae</taxon>
        <taxon>Oscillatoriales</taxon>
        <taxon>Oscillatoriaceae</taxon>
        <taxon>Oxynema</taxon>
        <taxon>Oxynema aestuarii</taxon>
    </lineage>
</organism>
<proteinExistence type="predicted"/>